<sequence>MEYREFFHIEIIHPYFSGIPKDLILVADNETKKRLISLGCLLKKESGRIKVLAPFDEEGTTFPVLGENDAFTFYIYPTSGSIQEVTDFSAIEKGNMISFTNLQQPLDSSELISTQIEKKGTFQGFPALANIIIAGNKINTEPIGESAKFKAIFRAKSIKWKYYFVSNSQDTNVRLESRDEQIRFHEISIDQNISDQIISSLQLNFPNSQIRVFESRDAIPYSSKPIKNIKLLQNEDVLISHLPNPRAQQQGIQIIKIK</sequence>
<dbReference type="AlphaFoldDB" id="A0A937DAT5"/>
<dbReference type="RefSeq" id="WP_201919281.1">
    <property type="nucleotide sequence ID" value="NZ_BAABAX010000005.1"/>
</dbReference>
<dbReference type="Proteomes" id="UP000651057">
    <property type="component" value="Unassembled WGS sequence"/>
</dbReference>
<comment type="caution">
    <text evidence="1">The sequence shown here is derived from an EMBL/GenBank/DDBJ whole genome shotgun (WGS) entry which is preliminary data.</text>
</comment>
<keyword evidence="2" id="KW-1185">Reference proteome</keyword>
<evidence type="ECO:0000313" key="2">
    <source>
        <dbReference type="Proteomes" id="UP000651057"/>
    </source>
</evidence>
<protein>
    <submittedName>
        <fullName evidence="1">Uncharacterized protein</fullName>
    </submittedName>
</protein>
<reference evidence="1" key="1">
    <citation type="submission" date="2021-01" db="EMBL/GenBank/DDBJ databases">
        <authorList>
            <person name="Zhong Y.L."/>
        </authorList>
    </citation>
    <scope>NUCLEOTIDE SEQUENCE</scope>
    <source>
        <strain evidence="1">KCTC 23302</strain>
    </source>
</reference>
<organism evidence="1 2">
    <name type="scientific">Aquimarina mytili</name>
    <dbReference type="NCBI Taxonomy" id="874423"/>
    <lineage>
        <taxon>Bacteria</taxon>
        <taxon>Pseudomonadati</taxon>
        <taxon>Bacteroidota</taxon>
        <taxon>Flavobacteriia</taxon>
        <taxon>Flavobacteriales</taxon>
        <taxon>Flavobacteriaceae</taxon>
        <taxon>Aquimarina</taxon>
    </lineage>
</organism>
<dbReference type="EMBL" id="JAERQJ010000003">
    <property type="protein sequence ID" value="MBL0683878.1"/>
    <property type="molecule type" value="Genomic_DNA"/>
</dbReference>
<proteinExistence type="predicted"/>
<evidence type="ECO:0000313" key="1">
    <source>
        <dbReference type="EMBL" id="MBL0683878.1"/>
    </source>
</evidence>
<accession>A0A937DAT5</accession>
<gene>
    <name evidence="1" type="ORF">JJQ60_10145</name>
</gene>
<name>A0A937DAT5_9FLAO</name>